<evidence type="ECO:0000313" key="1">
    <source>
        <dbReference type="EMBL" id="GEQ99371.1"/>
    </source>
</evidence>
<accession>A0A5A7MTT9</accession>
<name>A0A5A7MTT9_9PROT</name>
<reference evidence="1 2" key="1">
    <citation type="submission" date="2019-09" db="EMBL/GenBank/DDBJ databases">
        <title>NBRP : Genome information of microbial organism related human and environment.</title>
        <authorList>
            <person name="Hattori M."/>
            <person name="Oshima K."/>
            <person name="Inaba H."/>
            <person name="Suda W."/>
            <person name="Sakamoto M."/>
            <person name="Iino T."/>
            <person name="Kitahara M."/>
            <person name="Oshida Y."/>
            <person name="Iida T."/>
            <person name="Kudo T."/>
            <person name="Itoh T."/>
            <person name="Ohkuma M."/>
        </authorList>
    </citation>
    <scope>NUCLEOTIDE SEQUENCE [LARGE SCALE GENOMIC DNA]</scope>
    <source>
        <strain evidence="1 2">Hi-2</strain>
    </source>
</reference>
<gene>
    <name evidence="1" type="ORF">JCM17844_30080</name>
</gene>
<organism evidence="1 2">
    <name type="scientific">Iodidimonas gelatinilytica</name>
    <dbReference type="NCBI Taxonomy" id="1236966"/>
    <lineage>
        <taxon>Bacteria</taxon>
        <taxon>Pseudomonadati</taxon>
        <taxon>Pseudomonadota</taxon>
        <taxon>Alphaproteobacteria</taxon>
        <taxon>Iodidimonadales</taxon>
        <taxon>Iodidimonadaceae</taxon>
        <taxon>Iodidimonas</taxon>
    </lineage>
</organism>
<dbReference type="AlphaFoldDB" id="A0A5A7MTT9"/>
<proteinExistence type="predicted"/>
<dbReference type="Proteomes" id="UP000322084">
    <property type="component" value="Unassembled WGS sequence"/>
</dbReference>
<dbReference type="EMBL" id="BKCL01000024">
    <property type="protein sequence ID" value="GEQ99371.1"/>
    <property type="molecule type" value="Genomic_DNA"/>
</dbReference>
<comment type="caution">
    <text evidence="1">The sequence shown here is derived from an EMBL/GenBank/DDBJ whole genome shotgun (WGS) entry which is preliminary data.</text>
</comment>
<sequence>MVVELAGDTTLEDGVSVSSQTFSADVTVNSPDVDPIEGSGSFAEILRDGSESDAFEWVALEPANLNNIFRFTNLEADAQVFATIRDLNSTATDIEDFDVTAAGLTSGISAGGELQITAVELGDALVAAGVLDADAVSITRGTVEFTIEQAPGSLQVRRLMFNADGAVNSTAEFINIP</sequence>
<evidence type="ECO:0000313" key="2">
    <source>
        <dbReference type="Proteomes" id="UP000322084"/>
    </source>
</evidence>
<protein>
    <submittedName>
        <fullName evidence="1">Uncharacterized protein</fullName>
    </submittedName>
</protein>
<dbReference type="RefSeq" id="WP_150001480.1">
    <property type="nucleotide sequence ID" value="NZ_BKCL01000024.1"/>
</dbReference>